<organism evidence="1 2">
    <name type="scientific">Parasitella parasitica</name>
    <dbReference type="NCBI Taxonomy" id="35722"/>
    <lineage>
        <taxon>Eukaryota</taxon>
        <taxon>Fungi</taxon>
        <taxon>Fungi incertae sedis</taxon>
        <taxon>Mucoromycota</taxon>
        <taxon>Mucoromycotina</taxon>
        <taxon>Mucoromycetes</taxon>
        <taxon>Mucorales</taxon>
        <taxon>Mucorineae</taxon>
        <taxon>Mucoraceae</taxon>
        <taxon>Parasitella</taxon>
    </lineage>
</organism>
<name>A0A0B7MPZ3_9FUNG</name>
<keyword evidence="2" id="KW-1185">Reference proteome</keyword>
<proteinExistence type="predicted"/>
<protein>
    <submittedName>
        <fullName evidence="1">Uncharacterized protein</fullName>
    </submittedName>
</protein>
<dbReference type="EMBL" id="LN719426">
    <property type="protein sequence ID" value="CEP07986.1"/>
    <property type="molecule type" value="Genomic_DNA"/>
</dbReference>
<gene>
    <name evidence="1" type="primary">PARPA_01295.1 scaffold 1359</name>
</gene>
<evidence type="ECO:0000313" key="2">
    <source>
        <dbReference type="Proteomes" id="UP000054107"/>
    </source>
</evidence>
<sequence length="96" mass="10694">MQYALVLLSISCRCDTCGSRFTSAENMPRIATEPVISNGAVAASDLIEHALMLWDRVIRKRTARAFISDTYPTSELKEAETSDQGKKNKRAILFGR</sequence>
<evidence type="ECO:0000313" key="1">
    <source>
        <dbReference type="EMBL" id="CEP07986.1"/>
    </source>
</evidence>
<dbReference type="AlphaFoldDB" id="A0A0B7MPZ3"/>
<dbReference type="Proteomes" id="UP000054107">
    <property type="component" value="Unassembled WGS sequence"/>
</dbReference>
<reference evidence="1 2" key="1">
    <citation type="submission" date="2014-09" db="EMBL/GenBank/DDBJ databases">
        <authorList>
            <person name="Ellenberger Sabrina"/>
        </authorList>
    </citation>
    <scope>NUCLEOTIDE SEQUENCE [LARGE SCALE GENOMIC DNA]</scope>
    <source>
        <strain evidence="1 2">CBS 412.66</strain>
    </source>
</reference>
<accession>A0A0B7MPZ3</accession>